<dbReference type="Gene3D" id="3.40.50.1000">
    <property type="entry name" value="HAD superfamily/HAD-like"/>
    <property type="match status" value="1"/>
</dbReference>
<proteinExistence type="predicted"/>
<dbReference type="InterPro" id="IPR003337">
    <property type="entry name" value="Trehalose_PPase"/>
</dbReference>
<evidence type="ECO:0008006" key="3">
    <source>
        <dbReference type="Google" id="ProtNLM"/>
    </source>
</evidence>
<organism evidence="2">
    <name type="scientific">bioreactor metagenome</name>
    <dbReference type="NCBI Taxonomy" id="1076179"/>
    <lineage>
        <taxon>unclassified sequences</taxon>
        <taxon>metagenomes</taxon>
        <taxon>ecological metagenomes</taxon>
    </lineage>
</organism>
<dbReference type="SUPFAM" id="SSF56784">
    <property type="entry name" value="HAD-like"/>
    <property type="match status" value="1"/>
</dbReference>
<reference evidence="2" key="1">
    <citation type="submission" date="2019-08" db="EMBL/GenBank/DDBJ databases">
        <authorList>
            <person name="Kucharzyk K."/>
            <person name="Murdoch R.W."/>
            <person name="Higgins S."/>
            <person name="Loffler F."/>
        </authorList>
    </citation>
    <scope>NUCLEOTIDE SEQUENCE</scope>
</reference>
<keyword evidence="1" id="KW-0378">Hydrolase</keyword>
<dbReference type="PANTHER" id="PTHR43768:SF3">
    <property type="entry name" value="TREHALOSE 6-PHOSPHATE PHOSPHATASE"/>
    <property type="match status" value="1"/>
</dbReference>
<gene>
    <name evidence="2" type="ORF">SDC9_119032</name>
</gene>
<dbReference type="InterPro" id="IPR036412">
    <property type="entry name" value="HAD-like_sf"/>
</dbReference>
<evidence type="ECO:0000313" key="2">
    <source>
        <dbReference type="EMBL" id="MPM72059.1"/>
    </source>
</evidence>
<sequence length="271" mass="30237">MGKMGLAPTRLEPDKYSSFFSSYKKASPLLVTDYDGTLAPFVKDREKAFLPPKTKILMGSILEAGGEVIIVSGRRPEEILDFVGLPLEIWGCHGMEKIDKNGRYSRGTVPEEELKKLDGFASQLAYFPRGTVEKKPSGIALHWREKPQVFNIYTEVCEKLISEAREHSLKVVPFNGGMEFILPYFTKGSAINEISAINPVSSPICYLGDDTTDEDAFEEIQKLKSGVGILISDVPKVSAANVYFSINNVDLFLDFWLNEMTPRGEGDNVRR</sequence>
<dbReference type="AlphaFoldDB" id="A0A645C361"/>
<name>A0A645C361_9ZZZZ</name>
<evidence type="ECO:0000256" key="1">
    <source>
        <dbReference type="ARBA" id="ARBA00022801"/>
    </source>
</evidence>
<dbReference type="NCBIfam" id="TIGR00685">
    <property type="entry name" value="T6PP"/>
    <property type="match status" value="1"/>
</dbReference>
<dbReference type="InterPro" id="IPR023214">
    <property type="entry name" value="HAD_sf"/>
</dbReference>
<dbReference type="EMBL" id="VSSQ01024506">
    <property type="protein sequence ID" value="MPM72059.1"/>
    <property type="molecule type" value="Genomic_DNA"/>
</dbReference>
<dbReference type="Gene3D" id="3.30.70.1020">
    <property type="entry name" value="Trehalose-6-phosphate phosphatase related protein, domain 2"/>
    <property type="match status" value="1"/>
</dbReference>
<protein>
    <recommendedName>
        <fullName evidence="3">Trehalose-phosphatase</fullName>
    </recommendedName>
</protein>
<dbReference type="GO" id="GO:0005992">
    <property type="term" value="P:trehalose biosynthetic process"/>
    <property type="evidence" value="ECO:0007669"/>
    <property type="project" value="InterPro"/>
</dbReference>
<dbReference type="GO" id="GO:0004805">
    <property type="term" value="F:trehalose-phosphatase activity"/>
    <property type="evidence" value="ECO:0007669"/>
    <property type="project" value="InterPro"/>
</dbReference>
<dbReference type="PANTHER" id="PTHR43768">
    <property type="entry name" value="TREHALOSE 6-PHOSPHATE PHOSPHATASE"/>
    <property type="match status" value="1"/>
</dbReference>
<accession>A0A645C361</accession>
<dbReference type="Pfam" id="PF02358">
    <property type="entry name" value="Trehalose_PPase"/>
    <property type="match status" value="1"/>
</dbReference>
<dbReference type="InterPro" id="IPR044651">
    <property type="entry name" value="OTSB-like"/>
</dbReference>
<comment type="caution">
    <text evidence="2">The sequence shown here is derived from an EMBL/GenBank/DDBJ whole genome shotgun (WGS) entry which is preliminary data.</text>
</comment>